<dbReference type="Gene3D" id="3.40.50.1820">
    <property type="entry name" value="alpha/beta hydrolase"/>
    <property type="match status" value="1"/>
</dbReference>
<keyword evidence="9" id="KW-1185">Reference proteome</keyword>
<dbReference type="AlphaFoldDB" id="A0A5N4AT15"/>
<dbReference type="SUPFAM" id="SSF53474">
    <property type="entry name" value="alpha/beta-Hydrolases"/>
    <property type="match status" value="1"/>
</dbReference>
<dbReference type="InterPro" id="IPR019819">
    <property type="entry name" value="Carboxylesterase_B_CS"/>
</dbReference>
<evidence type="ECO:0000256" key="3">
    <source>
        <dbReference type="ARBA" id="ARBA00022801"/>
    </source>
</evidence>
<comment type="caution">
    <text evidence="8">The sequence shown here is derived from an EMBL/GenBank/DDBJ whole genome shotgun (WGS) entry which is preliminary data.</text>
</comment>
<evidence type="ECO:0000313" key="9">
    <source>
        <dbReference type="Proteomes" id="UP000327044"/>
    </source>
</evidence>
<feature type="chain" id="PRO_5024462744" description="Carboxylic ester hydrolase" evidence="6">
    <location>
        <begin position="26"/>
        <end position="563"/>
    </location>
</feature>
<dbReference type="EC" id="3.1.1.-" evidence="6"/>
<feature type="signal peptide" evidence="6">
    <location>
        <begin position="1"/>
        <end position="25"/>
    </location>
</feature>
<dbReference type="OrthoDB" id="6846267at2759"/>
<evidence type="ECO:0000256" key="4">
    <source>
        <dbReference type="ARBA" id="ARBA00023157"/>
    </source>
</evidence>
<keyword evidence="5" id="KW-0325">Glycoprotein</keyword>
<reference evidence="8 9" key="1">
    <citation type="journal article" date="2018" name="Elife">
        <title>Firefly genomes illuminate parallel origins of bioluminescence in beetles.</title>
        <authorList>
            <person name="Fallon T.R."/>
            <person name="Lower S.E."/>
            <person name="Chang C.H."/>
            <person name="Bessho-Uehara M."/>
            <person name="Martin G.J."/>
            <person name="Bewick A.J."/>
            <person name="Behringer M."/>
            <person name="Debat H.J."/>
            <person name="Wong I."/>
            <person name="Day J.C."/>
            <person name="Suvorov A."/>
            <person name="Silva C.J."/>
            <person name="Stanger-Hall K.F."/>
            <person name="Hall D.W."/>
            <person name="Schmitz R.J."/>
            <person name="Nelson D.R."/>
            <person name="Lewis S.M."/>
            <person name="Shigenobu S."/>
            <person name="Bybee S.M."/>
            <person name="Larracuente A.M."/>
            <person name="Oba Y."/>
            <person name="Weng J.K."/>
        </authorList>
    </citation>
    <scope>NUCLEOTIDE SEQUENCE [LARGE SCALE GENOMIC DNA]</scope>
    <source>
        <strain evidence="8">1611_PpyrPB1</strain>
        <tissue evidence="8">Whole body</tissue>
    </source>
</reference>
<gene>
    <name evidence="8" type="ORF">PPYR_06207</name>
</gene>
<dbReference type="GO" id="GO:0052689">
    <property type="term" value="F:carboxylic ester hydrolase activity"/>
    <property type="evidence" value="ECO:0007669"/>
    <property type="project" value="UniProtKB-KW"/>
</dbReference>
<evidence type="ECO:0000256" key="1">
    <source>
        <dbReference type="ARBA" id="ARBA00005964"/>
    </source>
</evidence>
<sequence>MSPRADFLKVCCLIWTILGFDGTFADDLPLVQTSLGKIRGFHKSSFGGRIFSAFEGIPYAKPPVGALRFEAPQPVSPWDEVLNANVRYTCKQADNPFMPPDSGHNEDCLYLNVYVPKKQPSESDNYDVIVYIHGGAFMFGAASQAGPKYLMDRDVIFVSMNYRLGVLGFLTTEDSVVPGNNGLKDQQMALKWVQAHIKQFGGNPKSVTLMGLSAGGASVHFHFFSPQSKGLFHRAISQSGTVLMPWAIQESGLQKTRELAESLNCLDSDTRTLIDCLKAIPADDLLAKTNNFYHFAMFPLAPFAPTVEVDSEYSFLKKHPYTQLNDGDAIDVPWLTWIAKDEGILGAMFVTNMLDHVETNWNELSEHMFDYKHVHTKSNKHDTAHKIKSHYFKNEKLSESNLNTLVKVFSDRLFNVGFETAVHMQSDVFDSPVYAAIYAFDKSTALKELLGCNLEGVAHGAESVLLHDTEVDHPAAVKIELSESEILMKDLLIDFLISFASNGKPTSSGVSWEPLTTDNPKYLLLNDFDDAQMVEIPELSQKEFWEGLKFMENKRAESLREEL</sequence>
<organism evidence="8 9">
    <name type="scientific">Photinus pyralis</name>
    <name type="common">Common eastern firefly</name>
    <name type="synonym">Lampyris pyralis</name>
    <dbReference type="NCBI Taxonomy" id="7054"/>
    <lineage>
        <taxon>Eukaryota</taxon>
        <taxon>Metazoa</taxon>
        <taxon>Ecdysozoa</taxon>
        <taxon>Arthropoda</taxon>
        <taxon>Hexapoda</taxon>
        <taxon>Insecta</taxon>
        <taxon>Pterygota</taxon>
        <taxon>Neoptera</taxon>
        <taxon>Endopterygota</taxon>
        <taxon>Coleoptera</taxon>
        <taxon>Polyphaga</taxon>
        <taxon>Elateriformia</taxon>
        <taxon>Elateroidea</taxon>
        <taxon>Lampyridae</taxon>
        <taxon>Lampyrinae</taxon>
        <taxon>Photinus</taxon>
    </lineage>
</organism>
<dbReference type="PANTHER" id="PTHR43142">
    <property type="entry name" value="CARBOXYLIC ESTER HYDROLASE"/>
    <property type="match status" value="1"/>
</dbReference>
<feature type="domain" description="Carboxylesterase type B" evidence="7">
    <location>
        <begin position="29"/>
        <end position="538"/>
    </location>
</feature>
<name>A0A5N4AT15_PHOPY</name>
<dbReference type="InterPro" id="IPR019826">
    <property type="entry name" value="Carboxylesterase_B_AS"/>
</dbReference>
<comment type="similarity">
    <text evidence="1 6">Belongs to the type-B carboxylesterase/lipase family.</text>
</comment>
<evidence type="ECO:0000259" key="7">
    <source>
        <dbReference type="Pfam" id="PF00135"/>
    </source>
</evidence>
<protein>
    <recommendedName>
        <fullName evidence="6">Carboxylic ester hydrolase</fullName>
        <ecNumber evidence="6">3.1.1.-</ecNumber>
    </recommendedName>
</protein>
<dbReference type="PANTHER" id="PTHR43142:SF1">
    <property type="entry name" value="CARBOXYLIC ESTER HYDROLASE"/>
    <property type="match status" value="1"/>
</dbReference>
<keyword evidence="3 6" id="KW-0378">Hydrolase</keyword>
<dbReference type="InterPro" id="IPR029058">
    <property type="entry name" value="AB_hydrolase_fold"/>
</dbReference>
<evidence type="ECO:0000256" key="2">
    <source>
        <dbReference type="ARBA" id="ARBA00022487"/>
    </source>
</evidence>
<keyword evidence="2" id="KW-0719">Serine esterase</keyword>
<dbReference type="PROSITE" id="PS00122">
    <property type="entry name" value="CARBOXYLESTERASE_B_1"/>
    <property type="match status" value="1"/>
</dbReference>
<accession>A0A5N4AT15</accession>
<keyword evidence="4" id="KW-1015">Disulfide bond</keyword>
<evidence type="ECO:0000313" key="8">
    <source>
        <dbReference type="EMBL" id="KAB0800467.1"/>
    </source>
</evidence>
<dbReference type="EMBL" id="VVIM01000004">
    <property type="protein sequence ID" value="KAB0800467.1"/>
    <property type="molecule type" value="Genomic_DNA"/>
</dbReference>
<dbReference type="InParanoid" id="A0A5N4AT15"/>
<evidence type="ECO:0000256" key="5">
    <source>
        <dbReference type="ARBA" id="ARBA00023180"/>
    </source>
</evidence>
<dbReference type="InterPro" id="IPR002018">
    <property type="entry name" value="CarbesteraseB"/>
</dbReference>
<keyword evidence="6" id="KW-0732">Signal</keyword>
<dbReference type="PROSITE" id="PS00941">
    <property type="entry name" value="CARBOXYLESTERASE_B_2"/>
    <property type="match status" value="1"/>
</dbReference>
<dbReference type="Pfam" id="PF00135">
    <property type="entry name" value="COesterase"/>
    <property type="match status" value="1"/>
</dbReference>
<dbReference type="Proteomes" id="UP000327044">
    <property type="component" value="Unassembled WGS sequence"/>
</dbReference>
<proteinExistence type="inferred from homology"/>
<evidence type="ECO:0000256" key="6">
    <source>
        <dbReference type="RuleBase" id="RU361235"/>
    </source>
</evidence>